<protein>
    <recommendedName>
        <fullName evidence="6">UDP-glucose 4-epimerase</fullName>
        <ecNumber evidence="5">5.1.3.2</ecNumber>
    </recommendedName>
    <alternativeName>
        <fullName evidence="11">Galactowaldenase</fullName>
    </alternativeName>
    <alternativeName>
        <fullName evidence="10">UDP-galactose 4-epimerase</fullName>
    </alternativeName>
</protein>
<dbReference type="Gene3D" id="3.40.50.720">
    <property type="entry name" value="NAD(P)-binding Rossmann-like Domain"/>
    <property type="match status" value="2"/>
</dbReference>
<keyword evidence="9" id="KW-0413">Isomerase</keyword>
<evidence type="ECO:0000256" key="6">
    <source>
        <dbReference type="ARBA" id="ARBA00018569"/>
    </source>
</evidence>
<dbReference type="NCBIfam" id="TIGR01179">
    <property type="entry name" value="galE"/>
    <property type="match status" value="1"/>
</dbReference>
<evidence type="ECO:0000256" key="2">
    <source>
        <dbReference type="ARBA" id="ARBA00001911"/>
    </source>
</evidence>
<dbReference type="PANTHER" id="PTHR43725:SF47">
    <property type="entry name" value="UDP-GLUCOSE 4-EPIMERASE"/>
    <property type="match status" value="1"/>
</dbReference>
<dbReference type="CDD" id="cd05247">
    <property type="entry name" value="UDP_G4E_1_SDR_e"/>
    <property type="match status" value="1"/>
</dbReference>
<evidence type="ECO:0000259" key="13">
    <source>
        <dbReference type="Pfam" id="PF01370"/>
    </source>
</evidence>
<dbReference type="Pfam" id="PF01370">
    <property type="entry name" value="Epimerase"/>
    <property type="match status" value="1"/>
</dbReference>
<dbReference type="EC" id="5.1.3.2" evidence="5"/>
<evidence type="ECO:0000256" key="11">
    <source>
        <dbReference type="ARBA" id="ARBA00033067"/>
    </source>
</evidence>
<comment type="catalytic activity">
    <reaction evidence="1">
        <text>UDP-alpha-D-glucose = UDP-alpha-D-galactose</text>
        <dbReference type="Rhea" id="RHEA:22168"/>
        <dbReference type="ChEBI" id="CHEBI:58885"/>
        <dbReference type="ChEBI" id="CHEBI:66914"/>
        <dbReference type="EC" id="5.1.3.2"/>
    </reaction>
</comment>
<feature type="compositionally biased region" description="Polar residues" evidence="12">
    <location>
        <begin position="14"/>
        <end position="23"/>
    </location>
</feature>
<dbReference type="GO" id="GO:0006012">
    <property type="term" value="P:galactose metabolic process"/>
    <property type="evidence" value="ECO:0007669"/>
    <property type="project" value="UniProtKB-UniPathway"/>
</dbReference>
<comment type="cofactor">
    <cofactor evidence="2">
        <name>NAD(+)</name>
        <dbReference type="ChEBI" id="CHEBI:57540"/>
    </cofactor>
</comment>
<evidence type="ECO:0000256" key="10">
    <source>
        <dbReference type="ARBA" id="ARBA00031367"/>
    </source>
</evidence>
<evidence type="ECO:0000256" key="9">
    <source>
        <dbReference type="ARBA" id="ARBA00023235"/>
    </source>
</evidence>
<proteinExistence type="inferred from homology"/>
<evidence type="ECO:0000256" key="12">
    <source>
        <dbReference type="SAM" id="MobiDB-lite"/>
    </source>
</evidence>
<keyword evidence="7" id="KW-0520">NAD</keyword>
<feature type="region of interest" description="Disordered" evidence="12">
    <location>
        <begin position="86"/>
        <end position="141"/>
    </location>
</feature>
<keyword evidence="8" id="KW-0299">Galactose metabolism</keyword>
<evidence type="ECO:0000256" key="3">
    <source>
        <dbReference type="ARBA" id="ARBA00004947"/>
    </source>
</evidence>
<evidence type="ECO:0000256" key="8">
    <source>
        <dbReference type="ARBA" id="ARBA00023144"/>
    </source>
</evidence>
<evidence type="ECO:0000313" key="14">
    <source>
        <dbReference type="EMBL" id="VFJ44759.1"/>
    </source>
</evidence>
<dbReference type="SUPFAM" id="SSF51735">
    <property type="entry name" value="NAD(P)-binding Rossmann-fold domains"/>
    <property type="match status" value="1"/>
</dbReference>
<evidence type="ECO:0000256" key="5">
    <source>
        <dbReference type="ARBA" id="ARBA00013189"/>
    </source>
</evidence>
<feature type="domain" description="NAD-dependent epimerase/dehydratase" evidence="13">
    <location>
        <begin position="38"/>
        <end position="343"/>
    </location>
</feature>
<evidence type="ECO:0000256" key="1">
    <source>
        <dbReference type="ARBA" id="ARBA00000083"/>
    </source>
</evidence>
<dbReference type="InterPro" id="IPR005886">
    <property type="entry name" value="UDP_G4E"/>
</dbReference>
<dbReference type="Gene3D" id="3.90.25.10">
    <property type="entry name" value="UDP-galactose 4-epimerase, domain 1"/>
    <property type="match status" value="1"/>
</dbReference>
<dbReference type="GO" id="GO:0003978">
    <property type="term" value="F:UDP-glucose 4-epimerase activity"/>
    <property type="evidence" value="ECO:0007669"/>
    <property type="project" value="UniProtKB-EC"/>
</dbReference>
<reference evidence="14" key="1">
    <citation type="submission" date="2019-02" db="EMBL/GenBank/DDBJ databases">
        <authorList>
            <person name="Gruber-Vodicka R. H."/>
            <person name="Seah K. B. B."/>
        </authorList>
    </citation>
    <scope>NUCLEOTIDE SEQUENCE</scope>
    <source>
        <strain evidence="14">BECK_DK47</strain>
    </source>
</reference>
<sequence>MSFPLTENRVFGDMTTQVPSPSGKSIKMPANRSDGPRILLTGGTGYIGSHTALVLMGAGYRPVILDNLSNSRQEVIADLRRISGQGGCSVEGERGGEAKNRDHFSAKSEENRERFGESPHKTGANLPPSGPIHPTSDRLPDIPFVRGDVRDTELVGRTLAEYDIRAVLHFAGLKAVGESVERPMDYYANNVQGTISLLQAMDNHAVRRLIFSSSATVYGDPQYLPIDEAHPIRPTNPYGRTKWHIEEILGDLACSDNRWRIACLRYFNPVGAHESGFIGERPSGIPNNLMPYIADVAAGNLPHLNVFGSDYDTIDGTGVRDYIHVMDLAEGHLAALEYLETQTTAIDAFNLGTGNGFSVLEMIRAFEAASGKEIPYRFAPRRPGDIAACYASADKAAARLGWEARRTVEEMCRGAWRYRIIRLP</sequence>
<dbReference type="AlphaFoldDB" id="A0A450RZP7"/>
<feature type="compositionally biased region" description="Basic and acidic residues" evidence="12">
    <location>
        <begin position="91"/>
        <end position="120"/>
    </location>
</feature>
<evidence type="ECO:0000256" key="4">
    <source>
        <dbReference type="ARBA" id="ARBA00007637"/>
    </source>
</evidence>
<evidence type="ECO:0000256" key="7">
    <source>
        <dbReference type="ARBA" id="ARBA00023027"/>
    </source>
</evidence>
<accession>A0A450RZP7</accession>
<organism evidence="14">
    <name type="scientific">Candidatus Kentrum sp. DK</name>
    <dbReference type="NCBI Taxonomy" id="2126562"/>
    <lineage>
        <taxon>Bacteria</taxon>
        <taxon>Pseudomonadati</taxon>
        <taxon>Pseudomonadota</taxon>
        <taxon>Gammaproteobacteria</taxon>
        <taxon>Candidatus Kentrum</taxon>
    </lineage>
</organism>
<comment type="pathway">
    <text evidence="3">Carbohydrate metabolism; galactose metabolism.</text>
</comment>
<keyword evidence="8" id="KW-0119">Carbohydrate metabolism</keyword>
<dbReference type="InterPro" id="IPR001509">
    <property type="entry name" value="Epimerase_deHydtase"/>
</dbReference>
<dbReference type="EMBL" id="CAADEX010000008">
    <property type="protein sequence ID" value="VFJ44759.1"/>
    <property type="molecule type" value="Genomic_DNA"/>
</dbReference>
<gene>
    <name evidence="14" type="ORF">BECKDK2373B_GA0170837_10083</name>
</gene>
<dbReference type="UniPathway" id="UPA00214"/>
<feature type="region of interest" description="Disordered" evidence="12">
    <location>
        <begin position="13"/>
        <end position="33"/>
    </location>
</feature>
<dbReference type="InterPro" id="IPR036291">
    <property type="entry name" value="NAD(P)-bd_dom_sf"/>
</dbReference>
<dbReference type="PANTHER" id="PTHR43725">
    <property type="entry name" value="UDP-GLUCOSE 4-EPIMERASE"/>
    <property type="match status" value="1"/>
</dbReference>
<name>A0A450RZP7_9GAMM</name>
<dbReference type="GO" id="GO:0005829">
    <property type="term" value="C:cytosol"/>
    <property type="evidence" value="ECO:0007669"/>
    <property type="project" value="TreeGrafter"/>
</dbReference>
<comment type="similarity">
    <text evidence="4">Belongs to the NAD(P)-dependent epimerase/dehydratase family.</text>
</comment>